<protein>
    <submittedName>
        <fullName evidence="1">DUF6011 domain-containing protein</fullName>
    </submittedName>
</protein>
<dbReference type="Proteomes" id="UP001271274">
    <property type="component" value="Unassembled WGS sequence"/>
</dbReference>
<dbReference type="InterPro" id="IPR046053">
    <property type="entry name" value="DUF6011"/>
</dbReference>
<evidence type="ECO:0000313" key="2">
    <source>
        <dbReference type="Proteomes" id="UP001271274"/>
    </source>
</evidence>
<proteinExistence type="predicted"/>
<keyword evidence="2" id="KW-1185">Reference proteome</keyword>
<comment type="caution">
    <text evidence="1">The sequence shown here is derived from an EMBL/GenBank/DDBJ whole genome shotgun (WGS) entry which is preliminary data.</text>
</comment>
<reference evidence="1 2" key="1">
    <citation type="journal article" date="2023" name="Microb. Genom.">
        <title>Mesoterricola silvestris gen. nov., sp. nov., Mesoterricola sediminis sp. nov., Geothrix oryzae sp. nov., Geothrix edaphica sp. nov., Geothrix rubra sp. nov., and Geothrix limicola sp. nov., six novel members of Acidobacteriota isolated from soils.</title>
        <authorList>
            <person name="Weisberg A.J."/>
            <person name="Pearce E."/>
            <person name="Kramer C.G."/>
            <person name="Chang J.H."/>
            <person name="Clarke C.R."/>
        </authorList>
    </citation>
    <scope>NUCLEOTIDE SEQUENCE [LARGE SCALE GENOMIC DNA]</scope>
    <source>
        <strain evidence="1 2">ID09-01A</strain>
    </source>
</reference>
<name>A0ABU4NWQ7_9ACTN</name>
<sequence>MTGIPDGYYATPDPDNPDTMTYWRARTGHLGHWPAKAWYGPARLLKRDAPTDRDAKIAWMRAWNDSYRSWLQRVTDTVAADPQTCRAVFAALAIRCCDCGRALTDAKSKTLGVGPECRRGYDEAWLAATLTPAIAEAHAAQTARQTGAST</sequence>
<organism evidence="1 2">
    <name type="scientific">Streptomyces europaeiscabiei</name>
    <dbReference type="NCBI Taxonomy" id="146819"/>
    <lineage>
        <taxon>Bacteria</taxon>
        <taxon>Bacillati</taxon>
        <taxon>Actinomycetota</taxon>
        <taxon>Actinomycetes</taxon>
        <taxon>Kitasatosporales</taxon>
        <taxon>Streptomycetaceae</taxon>
        <taxon>Streptomyces</taxon>
    </lineage>
</organism>
<dbReference type="EMBL" id="JARAYU010000045">
    <property type="protein sequence ID" value="MDX3707243.1"/>
    <property type="molecule type" value="Genomic_DNA"/>
</dbReference>
<evidence type="ECO:0000313" key="1">
    <source>
        <dbReference type="EMBL" id="MDX3707243.1"/>
    </source>
</evidence>
<accession>A0ABU4NWQ7</accession>
<dbReference type="Pfam" id="PF19474">
    <property type="entry name" value="DUF6011"/>
    <property type="match status" value="1"/>
</dbReference>
<dbReference type="RefSeq" id="WP_319063967.1">
    <property type="nucleotide sequence ID" value="NZ_JARAYT010000032.1"/>
</dbReference>
<gene>
    <name evidence="1" type="ORF">PV662_47785</name>
</gene>